<keyword evidence="2" id="KW-1185">Reference proteome</keyword>
<dbReference type="AlphaFoldDB" id="A0A087GW67"/>
<protein>
    <submittedName>
        <fullName evidence="1">Uncharacterized protein</fullName>
    </submittedName>
</protein>
<name>A0A087GW67_ARAAL</name>
<proteinExistence type="predicted"/>
<dbReference type="Gramene" id="KFK34119">
    <property type="protein sequence ID" value="KFK34119"/>
    <property type="gene ID" value="AALP_AA5G103900"/>
</dbReference>
<dbReference type="Proteomes" id="UP000029120">
    <property type="component" value="Chromosome 5"/>
</dbReference>
<reference evidence="2" key="1">
    <citation type="journal article" date="2015" name="Nat. Plants">
        <title>Genome expansion of Arabis alpina linked with retrotransposition and reduced symmetric DNA methylation.</title>
        <authorList>
            <person name="Willing E.M."/>
            <person name="Rawat V."/>
            <person name="Mandakova T."/>
            <person name="Maumus F."/>
            <person name="James G.V."/>
            <person name="Nordstroem K.J."/>
            <person name="Becker C."/>
            <person name="Warthmann N."/>
            <person name="Chica C."/>
            <person name="Szarzynska B."/>
            <person name="Zytnicki M."/>
            <person name="Albani M.C."/>
            <person name="Kiefer C."/>
            <person name="Bergonzi S."/>
            <person name="Castaings L."/>
            <person name="Mateos J.L."/>
            <person name="Berns M.C."/>
            <person name="Bujdoso N."/>
            <person name="Piofczyk T."/>
            <person name="de Lorenzo L."/>
            <person name="Barrero-Sicilia C."/>
            <person name="Mateos I."/>
            <person name="Piednoel M."/>
            <person name="Hagmann J."/>
            <person name="Chen-Min-Tao R."/>
            <person name="Iglesias-Fernandez R."/>
            <person name="Schuster S.C."/>
            <person name="Alonso-Blanco C."/>
            <person name="Roudier F."/>
            <person name="Carbonero P."/>
            <person name="Paz-Ares J."/>
            <person name="Davis S.J."/>
            <person name="Pecinka A."/>
            <person name="Quesneville H."/>
            <person name="Colot V."/>
            <person name="Lysak M.A."/>
            <person name="Weigel D."/>
            <person name="Coupland G."/>
            <person name="Schneeberger K."/>
        </authorList>
    </citation>
    <scope>NUCLEOTIDE SEQUENCE [LARGE SCALE GENOMIC DNA]</scope>
    <source>
        <strain evidence="2">cv. Pajares</strain>
    </source>
</reference>
<dbReference type="EMBL" id="CM002873">
    <property type="protein sequence ID" value="KFK34119.1"/>
    <property type="molecule type" value="Genomic_DNA"/>
</dbReference>
<organism evidence="1 2">
    <name type="scientific">Arabis alpina</name>
    <name type="common">Alpine rock-cress</name>
    <dbReference type="NCBI Taxonomy" id="50452"/>
    <lineage>
        <taxon>Eukaryota</taxon>
        <taxon>Viridiplantae</taxon>
        <taxon>Streptophyta</taxon>
        <taxon>Embryophyta</taxon>
        <taxon>Tracheophyta</taxon>
        <taxon>Spermatophyta</taxon>
        <taxon>Magnoliopsida</taxon>
        <taxon>eudicotyledons</taxon>
        <taxon>Gunneridae</taxon>
        <taxon>Pentapetalae</taxon>
        <taxon>rosids</taxon>
        <taxon>malvids</taxon>
        <taxon>Brassicales</taxon>
        <taxon>Brassicaceae</taxon>
        <taxon>Arabideae</taxon>
        <taxon>Arabis</taxon>
    </lineage>
</organism>
<evidence type="ECO:0000313" key="1">
    <source>
        <dbReference type="EMBL" id="KFK34119.1"/>
    </source>
</evidence>
<evidence type="ECO:0000313" key="2">
    <source>
        <dbReference type="Proteomes" id="UP000029120"/>
    </source>
</evidence>
<accession>A0A087GW67</accession>
<gene>
    <name evidence="1" type="ordered locus">AALP_Aa5g103900</name>
</gene>
<sequence>MVFFFFNRWLNFALAPSPSSEKSVRRYKDMAANYSLERTLCKPQSYYRGRSPIF</sequence>